<reference evidence="2" key="1">
    <citation type="submission" date="2023-03" db="EMBL/GenBank/DDBJ databases">
        <title>Massive genome expansion in bonnet fungi (Mycena s.s.) driven by repeated elements and novel gene families across ecological guilds.</title>
        <authorList>
            <consortium name="Lawrence Berkeley National Laboratory"/>
            <person name="Harder C.B."/>
            <person name="Miyauchi S."/>
            <person name="Viragh M."/>
            <person name="Kuo A."/>
            <person name="Thoen E."/>
            <person name="Andreopoulos B."/>
            <person name="Lu D."/>
            <person name="Skrede I."/>
            <person name="Drula E."/>
            <person name="Henrissat B."/>
            <person name="Morin E."/>
            <person name="Kohler A."/>
            <person name="Barry K."/>
            <person name="LaButti K."/>
            <person name="Morin E."/>
            <person name="Salamov A."/>
            <person name="Lipzen A."/>
            <person name="Mereny Z."/>
            <person name="Hegedus B."/>
            <person name="Baldrian P."/>
            <person name="Stursova M."/>
            <person name="Weitz H."/>
            <person name="Taylor A."/>
            <person name="Grigoriev I.V."/>
            <person name="Nagy L.G."/>
            <person name="Martin F."/>
            <person name="Kauserud H."/>
        </authorList>
    </citation>
    <scope>NUCLEOTIDE SEQUENCE</scope>
    <source>
        <strain evidence="2">9284</strain>
    </source>
</reference>
<feature type="region of interest" description="Disordered" evidence="1">
    <location>
        <begin position="133"/>
        <end position="153"/>
    </location>
</feature>
<evidence type="ECO:0000313" key="3">
    <source>
        <dbReference type="Proteomes" id="UP001221142"/>
    </source>
</evidence>
<name>A0AAD7BAK5_9AGAR</name>
<evidence type="ECO:0000256" key="1">
    <source>
        <dbReference type="SAM" id="MobiDB-lite"/>
    </source>
</evidence>
<feature type="non-terminal residue" evidence="2">
    <location>
        <position position="1"/>
    </location>
</feature>
<dbReference type="Proteomes" id="UP001221142">
    <property type="component" value="Unassembled WGS sequence"/>
</dbReference>
<dbReference type="AlphaFoldDB" id="A0AAD7BAK5"/>
<comment type="caution">
    <text evidence="2">The sequence shown here is derived from an EMBL/GenBank/DDBJ whole genome shotgun (WGS) entry which is preliminary data.</text>
</comment>
<organism evidence="2 3">
    <name type="scientific">Roridomyces roridus</name>
    <dbReference type="NCBI Taxonomy" id="1738132"/>
    <lineage>
        <taxon>Eukaryota</taxon>
        <taxon>Fungi</taxon>
        <taxon>Dikarya</taxon>
        <taxon>Basidiomycota</taxon>
        <taxon>Agaricomycotina</taxon>
        <taxon>Agaricomycetes</taxon>
        <taxon>Agaricomycetidae</taxon>
        <taxon>Agaricales</taxon>
        <taxon>Marasmiineae</taxon>
        <taxon>Mycenaceae</taxon>
        <taxon>Roridomyces</taxon>
    </lineage>
</organism>
<protein>
    <submittedName>
        <fullName evidence="2">Uncharacterized protein</fullName>
    </submittedName>
</protein>
<gene>
    <name evidence="2" type="ORF">FB45DRAFT_1107940</name>
</gene>
<sequence length="222" mass="23669">ALGSGRPSFGAEEDWRRYIFNACPPPAERTDSDSPQILDTSGLAGLGMLRRRCRCKLDGGRGLFDPRVSMGPAHTHSSYLTPVVPLPVAISPLSHPRLSLGNPYPDTPSVSTQDEPLLSTHGHFTLLVRATVSPDSSSTTRDVPPPSANARTGARGFGHEGALLPHLCLSLGSAAIVDRQGCGCDSERPQRRLTCVMRTRGSLCLGHRCLCSSSTRGIPPHT</sequence>
<keyword evidence="3" id="KW-1185">Reference proteome</keyword>
<dbReference type="EMBL" id="JARKIF010000024">
    <property type="protein sequence ID" value="KAJ7615364.1"/>
    <property type="molecule type" value="Genomic_DNA"/>
</dbReference>
<evidence type="ECO:0000313" key="2">
    <source>
        <dbReference type="EMBL" id="KAJ7615364.1"/>
    </source>
</evidence>
<proteinExistence type="predicted"/>
<accession>A0AAD7BAK5</accession>